<keyword evidence="2" id="KW-1185">Reference proteome</keyword>
<name>A0AAD6ZVN3_9AGAR</name>
<gene>
    <name evidence="1" type="ORF">DFH08DRAFT_704672</name>
</gene>
<dbReference type="InterPro" id="IPR036691">
    <property type="entry name" value="Endo/exonu/phosph_ase_sf"/>
</dbReference>
<evidence type="ECO:0000313" key="1">
    <source>
        <dbReference type="EMBL" id="KAJ7340022.1"/>
    </source>
</evidence>
<dbReference type="Gene3D" id="3.60.10.10">
    <property type="entry name" value="Endonuclease/exonuclease/phosphatase"/>
    <property type="match status" value="1"/>
</dbReference>
<dbReference type="EMBL" id="JARIHO010000027">
    <property type="protein sequence ID" value="KAJ7340022.1"/>
    <property type="molecule type" value="Genomic_DNA"/>
</dbReference>
<feature type="non-terminal residue" evidence="1">
    <location>
        <position position="1"/>
    </location>
</feature>
<comment type="caution">
    <text evidence="1">The sequence shown here is derived from an EMBL/GenBank/DDBJ whole genome shotgun (WGS) entry which is preliminary data.</text>
</comment>
<organism evidence="1 2">
    <name type="scientific">Mycena albidolilacea</name>
    <dbReference type="NCBI Taxonomy" id="1033008"/>
    <lineage>
        <taxon>Eukaryota</taxon>
        <taxon>Fungi</taxon>
        <taxon>Dikarya</taxon>
        <taxon>Basidiomycota</taxon>
        <taxon>Agaricomycotina</taxon>
        <taxon>Agaricomycetes</taxon>
        <taxon>Agaricomycetidae</taxon>
        <taxon>Agaricales</taxon>
        <taxon>Marasmiineae</taxon>
        <taxon>Mycenaceae</taxon>
        <taxon>Mycena</taxon>
    </lineage>
</organism>
<dbReference type="Proteomes" id="UP001218218">
    <property type="component" value="Unassembled WGS sequence"/>
</dbReference>
<reference evidence="1" key="1">
    <citation type="submission" date="2023-03" db="EMBL/GenBank/DDBJ databases">
        <title>Massive genome expansion in bonnet fungi (Mycena s.s.) driven by repeated elements and novel gene families across ecological guilds.</title>
        <authorList>
            <consortium name="Lawrence Berkeley National Laboratory"/>
            <person name="Harder C.B."/>
            <person name="Miyauchi S."/>
            <person name="Viragh M."/>
            <person name="Kuo A."/>
            <person name="Thoen E."/>
            <person name="Andreopoulos B."/>
            <person name="Lu D."/>
            <person name="Skrede I."/>
            <person name="Drula E."/>
            <person name="Henrissat B."/>
            <person name="Morin E."/>
            <person name="Kohler A."/>
            <person name="Barry K."/>
            <person name="LaButti K."/>
            <person name="Morin E."/>
            <person name="Salamov A."/>
            <person name="Lipzen A."/>
            <person name="Mereny Z."/>
            <person name="Hegedus B."/>
            <person name="Baldrian P."/>
            <person name="Stursova M."/>
            <person name="Weitz H."/>
            <person name="Taylor A."/>
            <person name="Grigoriev I.V."/>
            <person name="Nagy L.G."/>
            <person name="Martin F."/>
            <person name="Kauserud H."/>
        </authorList>
    </citation>
    <scope>NUCLEOTIDE SEQUENCE</scope>
    <source>
        <strain evidence="1">CBHHK002</strain>
    </source>
</reference>
<evidence type="ECO:0000313" key="2">
    <source>
        <dbReference type="Proteomes" id="UP001218218"/>
    </source>
</evidence>
<accession>A0AAD6ZVN3</accession>
<dbReference type="AlphaFoldDB" id="A0AAD6ZVN3"/>
<sequence length="102" mass="11435">AGHLQILIMSDLNGRTKSQTASVYDPPRRSMGDKPISTRGRFLFKLCADYNLMIVNGFERFGPNSGAFTSFQGTRKTIIDYVICSKSLYPKITAFNVLPREP</sequence>
<protein>
    <submittedName>
        <fullName evidence="1">Uncharacterized protein</fullName>
    </submittedName>
</protein>
<proteinExistence type="predicted"/>
<dbReference type="SUPFAM" id="SSF56219">
    <property type="entry name" value="DNase I-like"/>
    <property type="match status" value="1"/>
</dbReference>